<organism evidence="6 7">
    <name type="scientific">Trifolium subterraneum</name>
    <name type="common">Subterranean clover</name>
    <dbReference type="NCBI Taxonomy" id="3900"/>
    <lineage>
        <taxon>Eukaryota</taxon>
        <taxon>Viridiplantae</taxon>
        <taxon>Streptophyta</taxon>
        <taxon>Embryophyta</taxon>
        <taxon>Tracheophyta</taxon>
        <taxon>Spermatophyta</taxon>
        <taxon>Magnoliopsida</taxon>
        <taxon>eudicotyledons</taxon>
        <taxon>Gunneridae</taxon>
        <taxon>Pentapetalae</taxon>
        <taxon>rosids</taxon>
        <taxon>fabids</taxon>
        <taxon>Fabales</taxon>
        <taxon>Fabaceae</taxon>
        <taxon>Papilionoideae</taxon>
        <taxon>50 kb inversion clade</taxon>
        <taxon>NPAAA clade</taxon>
        <taxon>Hologalegina</taxon>
        <taxon>IRL clade</taxon>
        <taxon>Trifolieae</taxon>
        <taxon>Trifolium</taxon>
    </lineage>
</organism>
<evidence type="ECO:0000256" key="3">
    <source>
        <dbReference type="ARBA" id="ARBA00022777"/>
    </source>
</evidence>
<dbReference type="InterPro" id="IPR000719">
    <property type="entry name" value="Prot_kinase_dom"/>
</dbReference>
<reference evidence="7" key="1">
    <citation type="journal article" date="2017" name="Front. Plant Sci.">
        <title>Climate Clever Clovers: New Paradigm to Reduce the Environmental Footprint of Ruminants by Breeding Low Methanogenic Forages Utilizing Haplotype Variation.</title>
        <authorList>
            <person name="Kaur P."/>
            <person name="Appels R."/>
            <person name="Bayer P.E."/>
            <person name="Keeble-Gagnere G."/>
            <person name="Wang J."/>
            <person name="Hirakawa H."/>
            <person name="Shirasawa K."/>
            <person name="Vercoe P."/>
            <person name="Stefanova K."/>
            <person name="Durmic Z."/>
            <person name="Nichols P."/>
            <person name="Revell C."/>
            <person name="Isobe S.N."/>
            <person name="Edwards D."/>
            <person name="Erskine W."/>
        </authorList>
    </citation>
    <scope>NUCLEOTIDE SEQUENCE [LARGE SCALE GENOMIC DNA]</scope>
    <source>
        <strain evidence="7">cv. Daliak</strain>
    </source>
</reference>
<feature type="non-terminal residue" evidence="6">
    <location>
        <position position="1"/>
    </location>
</feature>
<dbReference type="PROSITE" id="PS50011">
    <property type="entry name" value="PROTEIN_KINASE_DOM"/>
    <property type="match status" value="1"/>
</dbReference>
<dbReference type="InterPro" id="IPR052059">
    <property type="entry name" value="CR_Ser/Thr_kinase"/>
</dbReference>
<dbReference type="InterPro" id="IPR011009">
    <property type="entry name" value="Kinase-like_dom_sf"/>
</dbReference>
<dbReference type="GO" id="GO:0005524">
    <property type="term" value="F:ATP binding"/>
    <property type="evidence" value="ECO:0007669"/>
    <property type="project" value="UniProtKB-KW"/>
</dbReference>
<dbReference type="Proteomes" id="UP000242715">
    <property type="component" value="Unassembled WGS sequence"/>
</dbReference>
<dbReference type="Gene3D" id="1.10.510.10">
    <property type="entry name" value="Transferase(Phosphotransferase) domain 1"/>
    <property type="match status" value="1"/>
</dbReference>
<feature type="domain" description="Protein kinase" evidence="5">
    <location>
        <begin position="1"/>
        <end position="151"/>
    </location>
</feature>
<evidence type="ECO:0000313" key="6">
    <source>
        <dbReference type="EMBL" id="GAU50881.1"/>
    </source>
</evidence>
<sequence>VAKLGDFGLARTVQKRNETHHSTKEIAGTPGYMAPETSLTGRATVETDVYAFGVLVLEVVCGRRPGNVFAQEDYKNSIVYQVWELYGKGEIVSVVDKRISCEEDEDERVKWEEEIEIVLVLGLACCHPNPNERPSMKTVLMVLNGEASPPIVPMERPSFVWPAMPSSFKEGEDNSLINGSLSPFTQLTGR</sequence>
<accession>A0A2Z6P352</accession>
<dbReference type="OrthoDB" id="1913956at2759"/>
<evidence type="ECO:0000313" key="7">
    <source>
        <dbReference type="Proteomes" id="UP000242715"/>
    </source>
</evidence>
<keyword evidence="7" id="KW-1185">Reference proteome</keyword>
<dbReference type="EMBL" id="DF974904">
    <property type="protein sequence ID" value="GAU50881.1"/>
    <property type="molecule type" value="Genomic_DNA"/>
</dbReference>
<dbReference type="GO" id="GO:0004672">
    <property type="term" value="F:protein kinase activity"/>
    <property type="evidence" value="ECO:0007669"/>
    <property type="project" value="InterPro"/>
</dbReference>
<evidence type="ECO:0000256" key="1">
    <source>
        <dbReference type="ARBA" id="ARBA00022679"/>
    </source>
</evidence>
<dbReference type="SUPFAM" id="SSF56112">
    <property type="entry name" value="Protein kinase-like (PK-like)"/>
    <property type="match status" value="1"/>
</dbReference>
<dbReference type="PANTHER" id="PTHR47973">
    <property type="entry name" value="CYSTEINE-RICH RECEPTOR-LIKE PROTEIN KINASE 3"/>
    <property type="match status" value="1"/>
</dbReference>
<dbReference type="AlphaFoldDB" id="A0A2Z6P352"/>
<evidence type="ECO:0000259" key="5">
    <source>
        <dbReference type="PROSITE" id="PS50011"/>
    </source>
</evidence>
<name>A0A2Z6P352_TRISU</name>
<proteinExistence type="predicted"/>
<keyword evidence="3" id="KW-0418">Kinase</keyword>
<dbReference type="Pfam" id="PF00069">
    <property type="entry name" value="Pkinase"/>
    <property type="match status" value="1"/>
</dbReference>
<keyword evidence="1" id="KW-0808">Transferase</keyword>
<evidence type="ECO:0000256" key="4">
    <source>
        <dbReference type="ARBA" id="ARBA00022840"/>
    </source>
</evidence>
<gene>
    <name evidence="6" type="ORF">TSUD_411110</name>
</gene>
<evidence type="ECO:0000256" key="2">
    <source>
        <dbReference type="ARBA" id="ARBA00022741"/>
    </source>
</evidence>
<protein>
    <recommendedName>
        <fullName evidence="5">Protein kinase domain-containing protein</fullName>
    </recommendedName>
</protein>
<keyword evidence="2" id="KW-0547">Nucleotide-binding</keyword>
<keyword evidence="4" id="KW-0067">ATP-binding</keyword>